<dbReference type="GO" id="GO:0015031">
    <property type="term" value="P:protein transport"/>
    <property type="evidence" value="ECO:0007669"/>
    <property type="project" value="UniProtKB-KW"/>
</dbReference>
<evidence type="ECO:0000256" key="11">
    <source>
        <dbReference type="SAM" id="Phobius"/>
    </source>
</evidence>
<dbReference type="PANTHER" id="PTHR30558:SF12">
    <property type="entry name" value="BIOPOLYMER TRANSPORT PROTEIN EXBD"/>
    <property type="match status" value="1"/>
</dbReference>
<evidence type="ECO:0000256" key="5">
    <source>
        <dbReference type="ARBA" id="ARBA00022519"/>
    </source>
</evidence>
<evidence type="ECO:0000256" key="3">
    <source>
        <dbReference type="ARBA" id="ARBA00022448"/>
    </source>
</evidence>
<sequence>MGMNMGSGKKGPVSDINVTPLVDVMLVLLVIFMVTAPMLFSGIDLKLPKTQKVNNVGLRPELVILSITEAEQFFIGKNSVASKDLVPAILKQLKESKTEVVYLRADYSLRYEKVAKLIANLKKAGVSNIALVTEVEKSKE</sequence>
<organism evidence="12 13">
    <name type="scientific">Peredibacter starrii</name>
    <dbReference type="NCBI Taxonomy" id="28202"/>
    <lineage>
        <taxon>Bacteria</taxon>
        <taxon>Pseudomonadati</taxon>
        <taxon>Bdellovibrionota</taxon>
        <taxon>Bacteriovoracia</taxon>
        <taxon>Bacteriovoracales</taxon>
        <taxon>Bacteriovoracaceae</taxon>
        <taxon>Peredibacter</taxon>
    </lineage>
</organism>
<evidence type="ECO:0000256" key="6">
    <source>
        <dbReference type="ARBA" id="ARBA00022692"/>
    </source>
</evidence>
<dbReference type="Gene3D" id="3.30.420.270">
    <property type="match status" value="1"/>
</dbReference>
<dbReference type="EMBL" id="CP139487">
    <property type="protein sequence ID" value="WPU64459.1"/>
    <property type="molecule type" value="Genomic_DNA"/>
</dbReference>
<dbReference type="AlphaFoldDB" id="A0AAX4HMF8"/>
<evidence type="ECO:0000256" key="4">
    <source>
        <dbReference type="ARBA" id="ARBA00022475"/>
    </source>
</evidence>
<keyword evidence="7 10" id="KW-0653">Protein transport</keyword>
<keyword evidence="6 10" id="KW-0812">Transmembrane</keyword>
<keyword evidence="9 11" id="KW-0472">Membrane</keyword>
<evidence type="ECO:0000313" key="13">
    <source>
        <dbReference type="Proteomes" id="UP001324634"/>
    </source>
</evidence>
<keyword evidence="13" id="KW-1185">Reference proteome</keyword>
<evidence type="ECO:0000256" key="2">
    <source>
        <dbReference type="ARBA" id="ARBA00005811"/>
    </source>
</evidence>
<dbReference type="Pfam" id="PF02472">
    <property type="entry name" value="ExbD"/>
    <property type="match status" value="1"/>
</dbReference>
<reference evidence="12 13" key="1">
    <citation type="submission" date="2023-11" db="EMBL/GenBank/DDBJ databases">
        <title>Peredibacter starrii A3.12.</title>
        <authorList>
            <person name="Mitchell R.J."/>
        </authorList>
    </citation>
    <scope>NUCLEOTIDE SEQUENCE [LARGE SCALE GENOMIC DNA]</scope>
    <source>
        <strain evidence="12 13">A3.12</strain>
    </source>
</reference>
<dbReference type="PANTHER" id="PTHR30558">
    <property type="entry name" value="EXBD MEMBRANE COMPONENT OF PMF-DRIVEN MACROMOLECULE IMPORT SYSTEM"/>
    <property type="match status" value="1"/>
</dbReference>
<protein>
    <submittedName>
        <fullName evidence="12">Biopolymer transporter ExbD</fullName>
    </submittedName>
</protein>
<accession>A0AAX4HMF8</accession>
<feature type="transmembrane region" description="Helical" evidence="11">
    <location>
        <begin position="20"/>
        <end position="40"/>
    </location>
</feature>
<keyword evidence="3 10" id="KW-0813">Transport</keyword>
<dbReference type="GO" id="GO:0005886">
    <property type="term" value="C:plasma membrane"/>
    <property type="evidence" value="ECO:0007669"/>
    <property type="project" value="UniProtKB-SubCell"/>
</dbReference>
<keyword evidence="5" id="KW-0997">Cell inner membrane</keyword>
<evidence type="ECO:0000256" key="10">
    <source>
        <dbReference type="RuleBase" id="RU003879"/>
    </source>
</evidence>
<evidence type="ECO:0000256" key="1">
    <source>
        <dbReference type="ARBA" id="ARBA00004249"/>
    </source>
</evidence>
<proteinExistence type="inferred from homology"/>
<evidence type="ECO:0000256" key="8">
    <source>
        <dbReference type="ARBA" id="ARBA00022989"/>
    </source>
</evidence>
<keyword evidence="8 11" id="KW-1133">Transmembrane helix</keyword>
<dbReference type="InterPro" id="IPR003400">
    <property type="entry name" value="ExbD"/>
</dbReference>
<dbReference type="RefSeq" id="WP_321393307.1">
    <property type="nucleotide sequence ID" value="NZ_CP139487.1"/>
</dbReference>
<dbReference type="Proteomes" id="UP001324634">
    <property type="component" value="Chromosome"/>
</dbReference>
<dbReference type="KEGG" id="psti:SOO65_17330"/>
<name>A0AAX4HMF8_9BACT</name>
<dbReference type="GO" id="GO:0022857">
    <property type="term" value="F:transmembrane transporter activity"/>
    <property type="evidence" value="ECO:0007669"/>
    <property type="project" value="InterPro"/>
</dbReference>
<evidence type="ECO:0000313" key="12">
    <source>
        <dbReference type="EMBL" id="WPU64459.1"/>
    </source>
</evidence>
<evidence type="ECO:0000256" key="9">
    <source>
        <dbReference type="ARBA" id="ARBA00023136"/>
    </source>
</evidence>
<comment type="similarity">
    <text evidence="2 10">Belongs to the ExbD/TolR family.</text>
</comment>
<comment type="subcellular location">
    <subcellularLocation>
        <location evidence="1">Cell inner membrane</location>
        <topology evidence="1">Single-pass type II membrane protein</topology>
    </subcellularLocation>
    <subcellularLocation>
        <location evidence="10">Cell membrane</location>
        <topology evidence="10">Single-pass type II membrane protein</topology>
    </subcellularLocation>
</comment>
<gene>
    <name evidence="12" type="ORF">SOO65_17330</name>
</gene>
<keyword evidence="4" id="KW-1003">Cell membrane</keyword>
<evidence type="ECO:0000256" key="7">
    <source>
        <dbReference type="ARBA" id="ARBA00022927"/>
    </source>
</evidence>